<dbReference type="AlphaFoldDB" id="A0A5C6EHZ5"/>
<name>A0A5C6EHZ5_9BACT</name>
<evidence type="ECO:0000256" key="2">
    <source>
        <dbReference type="ARBA" id="ARBA00022840"/>
    </source>
</evidence>
<dbReference type="Pfam" id="PF00005">
    <property type="entry name" value="ABC_tran"/>
    <property type="match status" value="1"/>
</dbReference>
<comment type="caution">
    <text evidence="4">The sequence shown here is derived from an EMBL/GenBank/DDBJ whole genome shotgun (WGS) entry which is preliminary data.</text>
</comment>
<keyword evidence="2 4" id="KW-0067">ATP-binding</keyword>
<dbReference type="GO" id="GO:0016887">
    <property type="term" value="F:ATP hydrolysis activity"/>
    <property type="evidence" value="ECO:0007669"/>
    <property type="project" value="InterPro"/>
</dbReference>
<evidence type="ECO:0000313" key="5">
    <source>
        <dbReference type="Proteomes" id="UP000317977"/>
    </source>
</evidence>
<feature type="domain" description="ABC transporter" evidence="3">
    <location>
        <begin position="6"/>
        <end position="221"/>
    </location>
</feature>
<sequence>MTQSVIEMVDVTRRDTKTGRTLLAGVDLLIVAGDAIGLVGPSGSGKSTMLRAIARLDAIDDGQIRFRGKIVTVDRVPMFRRSVVYLAQRPALVPGTVLQNLTLPFTFASATDSFNQAKAIALLSSLGRGESILDQDASTLSGGEQQLVALVRAILVSPTVMLLDEPTASLDAALVQRFETLARQWKDADVDRVWIWTSHDADQISRVSSKLIRLESGSVNA</sequence>
<protein>
    <submittedName>
        <fullName evidence="4">Putative ABC transporter ATP-binding protein YbbL</fullName>
    </submittedName>
</protein>
<keyword evidence="5" id="KW-1185">Reference proteome</keyword>
<evidence type="ECO:0000259" key="3">
    <source>
        <dbReference type="PROSITE" id="PS50893"/>
    </source>
</evidence>
<evidence type="ECO:0000256" key="1">
    <source>
        <dbReference type="ARBA" id="ARBA00022741"/>
    </source>
</evidence>
<dbReference type="InterPro" id="IPR027417">
    <property type="entry name" value="P-loop_NTPase"/>
</dbReference>
<dbReference type="PANTHER" id="PTHR43119">
    <property type="entry name" value="ABC TRANSPORT PROTEIN ATP-BINDING COMPONENT-RELATED"/>
    <property type="match status" value="1"/>
</dbReference>
<dbReference type="GO" id="GO:0005524">
    <property type="term" value="F:ATP binding"/>
    <property type="evidence" value="ECO:0007669"/>
    <property type="project" value="UniProtKB-KW"/>
</dbReference>
<dbReference type="InterPro" id="IPR003593">
    <property type="entry name" value="AAA+_ATPase"/>
</dbReference>
<keyword evidence="1" id="KW-0547">Nucleotide-binding</keyword>
<dbReference type="Gene3D" id="3.40.50.300">
    <property type="entry name" value="P-loop containing nucleotide triphosphate hydrolases"/>
    <property type="match status" value="1"/>
</dbReference>
<dbReference type="PROSITE" id="PS00211">
    <property type="entry name" value="ABC_TRANSPORTER_1"/>
    <property type="match status" value="1"/>
</dbReference>
<gene>
    <name evidence="4" type="primary">ybbL</name>
    <name evidence="4" type="ORF">Poly59_52860</name>
</gene>
<dbReference type="SUPFAM" id="SSF52540">
    <property type="entry name" value="P-loop containing nucleoside triphosphate hydrolases"/>
    <property type="match status" value="1"/>
</dbReference>
<reference evidence="4 5" key="1">
    <citation type="submission" date="2019-02" db="EMBL/GenBank/DDBJ databases">
        <title>Deep-cultivation of Planctomycetes and their phenomic and genomic characterization uncovers novel biology.</title>
        <authorList>
            <person name="Wiegand S."/>
            <person name="Jogler M."/>
            <person name="Boedeker C."/>
            <person name="Pinto D."/>
            <person name="Vollmers J."/>
            <person name="Rivas-Marin E."/>
            <person name="Kohn T."/>
            <person name="Peeters S.H."/>
            <person name="Heuer A."/>
            <person name="Rast P."/>
            <person name="Oberbeckmann S."/>
            <person name="Bunk B."/>
            <person name="Jeske O."/>
            <person name="Meyerdierks A."/>
            <person name="Storesund J.E."/>
            <person name="Kallscheuer N."/>
            <person name="Luecker S."/>
            <person name="Lage O.M."/>
            <person name="Pohl T."/>
            <person name="Merkel B.J."/>
            <person name="Hornburger P."/>
            <person name="Mueller R.-W."/>
            <person name="Bruemmer F."/>
            <person name="Labrenz M."/>
            <person name="Spormann A.M."/>
            <person name="Op Den Camp H."/>
            <person name="Overmann J."/>
            <person name="Amann R."/>
            <person name="Jetten M.S.M."/>
            <person name="Mascher T."/>
            <person name="Medema M.H."/>
            <person name="Devos D.P."/>
            <person name="Kaster A.-K."/>
            <person name="Ovreas L."/>
            <person name="Rohde M."/>
            <person name="Galperin M.Y."/>
            <person name="Jogler C."/>
        </authorList>
    </citation>
    <scope>NUCLEOTIDE SEQUENCE [LARGE SCALE GENOMIC DNA]</scope>
    <source>
        <strain evidence="4 5">Poly59</strain>
    </source>
</reference>
<accession>A0A5C6EHZ5</accession>
<evidence type="ECO:0000313" key="4">
    <source>
        <dbReference type="EMBL" id="TWU48438.1"/>
    </source>
</evidence>
<proteinExistence type="predicted"/>
<organism evidence="4 5">
    <name type="scientific">Rubripirellula reticaptiva</name>
    <dbReference type="NCBI Taxonomy" id="2528013"/>
    <lineage>
        <taxon>Bacteria</taxon>
        <taxon>Pseudomonadati</taxon>
        <taxon>Planctomycetota</taxon>
        <taxon>Planctomycetia</taxon>
        <taxon>Pirellulales</taxon>
        <taxon>Pirellulaceae</taxon>
        <taxon>Rubripirellula</taxon>
    </lineage>
</organism>
<dbReference type="OrthoDB" id="9785080at2"/>
<dbReference type="Proteomes" id="UP000317977">
    <property type="component" value="Unassembled WGS sequence"/>
</dbReference>
<dbReference type="EMBL" id="SJPX01000005">
    <property type="protein sequence ID" value="TWU48438.1"/>
    <property type="molecule type" value="Genomic_DNA"/>
</dbReference>
<dbReference type="PROSITE" id="PS50893">
    <property type="entry name" value="ABC_TRANSPORTER_2"/>
    <property type="match status" value="1"/>
</dbReference>
<dbReference type="InterPro" id="IPR017871">
    <property type="entry name" value="ABC_transporter-like_CS"/>
</dbReference>
<dbReference type="SMART" id="SM00382">
    <property type="entry name" value="AAA"/>
    <property type="match status" value="1"/>
</dbReference>
<dbReference type="PANTHER" id="PTHR43119:SF1">
    <property type="entry name" value="ABC TRANSPORTER DOMAIN-CONTAINING PROTEIN"/>
    <property type="match status" value="1"/>
</dbReference>
<dbReference type="InterPro" id="IPR003439">
    <property type="entry name" value="ABC_transporter-like_ATP-bd"/>
</dbReference>